<keyword evidence="2" id="KW-1185">Reference proteome</keyword>
<dbReference type="Proteomes" id="UP001055172">
    <property type="component" value="Unassembled WGS sequence"/>
</dbReference>
<protein>
    <submittedName>
        <fullName evidence="1">Uncharacterized protein</fullName>
    </submittedName>
</protein>
<comment type="caution">
    <text evidence="1">The sequence shown here is derived from an EMBL/GenBank/DDBJ whole genome shotgun (WGS) entry which is preliminary data.</text>
</comment>
<proteinExistence type="predicted"/>
<reference evidence="1 2" key="1">
    <citation type="submission" date="2021-07" db="EMBL/GenBank/DDBJ databases">
        <title>Genome data of Colletotrichum spaethianum.</title>
        <authorList>
            <person name="Utami Y.D."/>
            <person name="Hiruma K."/>
        </authorList>
    </citation>
    <scope>NUCLEOTIDE SEQUENCE [LARGE SCALE GENOMIC DNA]</scope>
    <source>
        <strain evidence="1 2">MAFF 242679</strain>
    </source>
</reference>
<evidence type="ECO:0000313" key="2">
    <source>
        <dbReference type="Proteomes" id="UP001055172"/>
    </source>
</evidence>
<evidence type="ECO:0000313" key="1">
    <source>
        <dbReference type="EMBL" id="GJC86271.1"/>
    </source>
</evidence>
<organism evidence="1 2">
    <name type="scientific">Colletotrichum liriopes</name>
    <dbReference type="NCBI Taxonomy" id="708192"/>
    <lineage>
        <taxon>Eukaryota</taxon>
        <taxon>Fungi</taxon>
        <taxon>Dikarya</taxon>
        <taxon>Ascomycota</taxon>
        <taxon>Pezizomycotina</taxon>
        <taxon>Sordariomycetes</taxon>
        <taxon>Hypocreomycetidae</taxon>
        <taxon>Glomerellales</taxon>
        <taxon>Glomerellaceae</taxon>
        <taxon>Colletotrichum</taxon>
        <taxon>Colletotrichum spaethianum species complex</taxon>
    </lineage>
</organism>
<gene>
    <name evidence="1" type="ORF">ColLi_09109</name>
</gene>
<dbReference type="AlphaFoldDB" id="A0AA37GTT9"/>
<dbReference type="EMBL" id="BPPX01000021">
    <property type="protein sequence ID" value="GJC86271.1"/>
    <property type="molecule type" value="Genomic_DNA"/>
</dbReference>
<accession>A0AA37GTT9</accession>
<sequence>MPNAPTITVAVAEAEMLLDALVDLAIQFSLDGQQVKSSPAHNNNAFISNRARRLLHGSLDIWRPTLALC</sequence>
<name>A0AA37GTT9_9PEZI</name>